<evidence type="ECO:0000313" key="2">
    <source>
        <dbReference type="Proteomes" id="UP001551482"/>
    </source>
</evidence>
<reference evidence="1 2" key="1">
    <citation type="submission" date="2024-06" db="EMBL/GenBank/DDBJ databases">
        <title>The Natural Products Discovery Center: Release of the First 8490 Sequenced Strains for Exploring Actinobacteria Biosynthetic Diversity.</title>
        <authorList>
            <person name="Kalkreuter E."/>
            <person name="Kautsar S.A."/>
            <person name="Yang D."/>
            <person name="Bader C.D."/>
            <person name="Teijaro C.N."/>
            <person name="Fluegel L."/>
            <person name="Davis C.M."/>
            <person name="Simpson J.R."/>
            <person name="Lauterbach L."/>
            <person name="Steele A.D."/>
            <person name="Gui C."/>
            <person name="Meng S."/>
            <person name="Li G."/>
            <person name="Viehrig K."/>
            <person name="Ye F."/>
            <person name="Su P."/>
            <person name="Kiefer A.F."/>
            <person name="Nichols A."/>
            <person name="Cepeda A.J."/>
            <person name="Yan W."/>
            <person name="Fan B."/>
            <person name="Jiang Y."/>
            <person name="Adhikari A."/>
            <person name="Zheng C.-J."/>
            <person name="Schuster L."/>
            <person name="Cowan T.M."/>
            <person name="Smanski M.J."/>
            <person name="Chevrette M.G."/>
            <person name="De Carvalho L.P.S."/>
            <person name="Shen B."/>
        </authorList>
    </citation>
    <scope>NUCLEOTIDE SEQUENCE [LARGE SCALE GENOMIC DNA]</scope>
    <source>
        <strain evidence="1 2">NPDC048946</strain>
    </source>
</reference>
<dbReference type="InterPro" id="IPR046193">
    <property type="entry name" value="DUF6221"/>
</dbReference>
<dbReference type="RefSeq" id="WP_358356346.1">
    <property type="nucleotide sequence ID" value="NZ_JBEZFP010000055.1"/>
</dbReference>
<name>A0ABV3DKX0_9ACTN</name>
<sequence>MTDDLVAWLTEQLDHDQRIAESTRQASPSWQNFDMDGELRDDVNAGTVCIAGDADRAHIALHDPARVLREIAAKKAIIKAHGPHLLYHQVVKDYDGSQRLGTLVRCRSCEPPQEITRDTWPCPTLRHMAAVYADRPGYDESWRP</sequence>
<dbReference type="Pfam" id="PF19730">
    <property type="entry name" value="DUF6221"/>
    <property type="match status" value="1"/>
</dbReference>
<accession>A0ABV3DKX0</accession>
<dbReference type="Proteomes" id="UP001551482">
    <property type="component" value="Unassembled WGS sequence"/>
</dbReference>
<proteinExistence type="predicted"/>
<dbReference type="EMBL" id="JBEZFP010000055">
    <property type="protein sequence ID" value="MEU8136092.1"/>
    <property type="molecule type" value="Genomic_DNA"/>
</dbReference>
<gene>
    <name evidence="1" type="ORF">AB0C36_21575</name>
</gene>
<keyword evidence="2" id="KW-1185">Reference proteome</keyword>
<protein>
    <submittedName>
        <fullName evidence="1">DUF6221 family protein</fullName>
    </submittedName>
</protein>
<evidence type="ECO:0000313" key="1">
    <source>
        <dbReference type="EMBL" id="MEU8136092.1"/>
    </source>
</evidence>
<comment type="caution">
    <text evidence="1">The sequence shown here is derived from an EMBL/GenBank/DDBJ whole genome shotgun (WGS) entry which is preliminary data.</text>
</comment>
<organism evidence="1 2">
    <name type="scientific">Streptodolium elevatio</name>
    <dbReference type="NCBI Taxonomy" id="3157996"/>
    <lineage>
        <taxon>Bacteria</taxon>
        <taxon>Bacillati</taxon>
        <taxon>Actinomycetota</taxon>
        <taxon>Actinomycetes</taxon>
        <taxon>Kitasatosporales</taxon>
        <taxon>Streptomycetaceae</taxon>
        <taxon>Streptodolium</taxon>
    </lineage>
</organism>